<evidence type="ECO:0000313" key="6">
    <source>
        <dbReference type="Proteomes" id="UP000053558"/>
    </source>
</evidence>
<keyword evidence="6" id="KW-1185">Reference proteome</keyword>
<comment type="similarity">
    <text evidence="1">Belongs to the peptidase A1 family.</text>
</comment>
<dbReference type="InterPro" id="IPR033121">
    <property type="entry name" value="PEPTIDASE_A1"/>
</dbReference>
<proteinExistence type="inferred from homology"/>
<feature type="domain" description="Peptidase A1" evidence="4">
    <location>
        <begin position="71"/>
        <end position="390"/>
    </location>
</feature>
<dbReference type="OMA" id="YWGINVT"/>
<dbReference type="InterPro" id="IPR034164">
    <property type="entry name" value="Pepsin-like_dom"/>
</dbReference>
<gene>
    <name evidence="5" type="ORF">CONPUDRAFT_118600</name>
</gene>
<keyword evidence="5" id="KW-0378">Hydrolase</keyword>
<comment type="caution">
    <text evidence="5">The sequence shown here is derived from an EMBL/GenBank/DDBJ whole genome shotgun (WGS) entry which is preliminary data.</text>
</comment>
<dbReference type="KEGG" id="cput:CONPUDRAFT_118600"/>
<dbReference type="GeneID" id="19199406"/>
<reference evidence="6" key="1">
    <citation type="journal article" date="2012" name="Science">
        <title>The Paleozoic origin of enzymatic lignin decomposition reconstructed from 31 fungal genomes.</title>
        <authorList>
            <person name="Floudas D."/>
            <person name="Binder M."/>
            <person name="Riley R."/>
            <person name="Barry K."/>
            <person name="Blanchette R.A."/>
            <person name="Henrissat B."/>
            <person name="Martinez A.T."/>
            <person name="Otillar R."/>
            <person name="Spatafora J.W."/>
            <person name="Yadav J.S."/>
            <person name="Aerts A."/>
            <person name="Benoit I."/>
            <person name="Boyd A."/>
            <person name="Carlson A."/>
            <person name="Copeland A."/>
            <person name="Coutinho P.M."/>
            <person name="de Vries R.P."/>
            <person name="Ferreira P."/>
            <person name="Findley K."/>
            <person name="Foster B."/>
            <person name="Gaskell J."/>
            <person name="Glotzer D."/>
            <person name="Gorecki P."/>
            <person name="Heitman J."/>
            <person name="Hesse C."/>
            <person name="Hori C."/>
            <person name="Igarashi K."/>
            <person name="Jurgens J.A."/>
            <person name="Kallen N."/>
            <person name="Kersten P."/>
            <person name="Kohler A."/>
            <person name="Kuees U."/>
            <person name="Kumar T.K.A."/>
            <person name="Kuo A."/>
            <person name="LaButti K."/>
            <person name="Larrondo L.F."/>
            <person name="Lindquist E."/>
            <person name="Ling A."/>
            <person name="Lombard V."/>
            <person name="Lucas S."/>
            <person name="Lundell T."/>
            <person name="Martin R."/>
            <person name="McLaughlin D.J."/>
            <person name="Morgenstern I."/>
            <person name="Morin E."/>
            <person name="Murat C."/>
            <person name="Nagy L.G."/>
            <person name="Nolan M."/>
            <person name="Ohm R.A."/>
            <person name="Patyshakuliyeva A."/>
            <person name="Rokas A."/>
            <person name="Ruiz-Duenas F.J."/>
            <person name="Sabat G."/>
            <person name="Salamov A."/>
            <person name="Samejima M."/>
            <person name="Schmutz J."/>
            <person name="Slot J.C."/>
            <person name="St John F."/>
            <person name="Stenlid J."/>
            <person name="Sun H."/>
            <person name="Sun S."/>
            <person name="Syed K."/>
            <person name="Tsang A."/>
            <person name="Wiebenga A."/>
            <person name="Young D."/>
            <person name="Pisabarro A."/>
            <person name="Eastwood D.C."/>
            <person name="Martin F."/>
            <person name="Cullen D."/>
            <person name="Grigoriev I.V."/>
            <person name="Hibbett D.S."/>
        </authorList>
    </citation>
    <scope>NUCLEOTIDE SEQUENCE [LARGE SCALE GENOMIC DNA]</scope>
    <source>
        <strain evidence="6">RWD-64-598 SS2</strain>
    </source>
</reference>
<keyword evidence="3" id="KW-0732">Signal</keyword>
<evidence type="ECO:0000259" key="4">
    <source>
        <dbReference type="PROSITE" id="PS51767"/>
    </source>
</evidence>
<evidence type="ECO:0000256" key="1">
    <source>
        <dbReference type="ARBA" id="ARBA00007447"/>
    </source>
</evidence>
<dbReference type="PROSITE" id="PS51767">
    <property type="entry name" value="PEPTIDASE_A1"/>
    <property type="match status" value="1"/>
</dbReference>
<evidence type="ECO:0000256" key="3">
    <source>
        <dbReference type="SAM" id="SignalP"/>
    </source>
</evidence>
<dbReference type="CDD" id="cd05471">
    <property type="entry name" value="pepsin_like"/>
    <property type="match status" value="1"/>
</dbReference>
<dbReference type="Pfam" id="PF00026">
    <property type="entry name" value="Asp"/>
    <property type="match status" value="1"/>
</dbReference>
<protein>
    <submittedName>
        <fullName evidence="5">Acid protease</fullName>
    </submittedName>
</protein>
<evidence type="ECO:0000256" key="2">
    <source>
        <dbReference type="PIRSR" id="PIRSR601461-1"/>
    </source>
</evidence>
<feature type="active site" evidence="2">
    <location>
        <position position="89"/>
    </location>
</feature>
<sequence>MPSLAALLPLVALATASQAFVTLPLNPVTGREGAYLKGLPDADRARVKLLKSRASSGPTTVPATNLAYVQYTTSVGVGSPATYYNLVVDTGSSNTFVGTGTKYVRTSTSVPTGQDVNVTYGSGYFSGVEYLDQVTLAPGFVIKDQSIGDALSWADFPGVDGIVGVGPADLTVGTLTPDVDATIPTVMDNALKQGLIEQEILGVSFAPATTYSDTNGALTYGGIDSSLYEGEITYTPLTTTYPAAYYWGINITDSTYGTTPVFTDSTAGIVDTGTTQILLADDYFDNYIAGIPGAYMDNTTGLLVVPSSSVAGIQPLNFTIGGTSFALDAAAQLIPEDQNIAWGGSAGVQYGVVGNLGSLSGEGLDFIVGQKFMERYYAIFDTLNSRVGFALTNHTFSTYSA</sequence>
<dbReference type="SUPFAM" id="SSF50630">
    <property type="entry name" value="Acid proteases"/>
    <property type="match status" value="1"/>
</dbReference>
<accession>A0A5M3N2N2</accession>
<feature type="active site" evidence="2">
    <location>
        <position position="271"/>
    </location>
</feature>
<dbReference type="AlphaFoldDB" id="A0A5M3N2N2"/>
<dbReference type="PRINTS" id="PR00792">
    <property type="entry name" value="PEPSIN"/>
</dbReference>
<dbReference type="InterPro" id="IPR021109">
    <property type="entry name" value="Peptidase_aspartic_dom_sf"/>
</dbReference>
<dbReference type="PANTHER" id="PTHR47966">
    <property type="entry name" value="BETA-SITE APP-CLEAVING ENZYME, ISOFORM A-RELATED"/>
    <property type="match status" value="1"/>
</dbReference>
<dbReference type="GO" id="GO:0006508">
    <property type="term" value="P:proteolysis"/>
    <property type="evidence" value="ECO:0007669"/>
    <property type="project" value="UniProtKB-KW"/>
</dbReference>
<dbReference type="EMBL" id="JH711574">
    <property type="protein sequence ID" value="EIW85643.1"/>
    <property type="molecule type" value="Genomic_DNA"/>
</dbReference>
<feature type="signal peptide" evidence="3">
    <location>
        <begin position="1"/>
        <end position="19"/>
    </location>
</feature>
<dbReference type="GO" id="GO:0004190">
    <property type="term" value="F:aspartic-type endopeptidase activity"/>
    <property type="evidence" value="ECO:0007669"/>
    <property type="project" value="InterPro"/>
</dbReference>
<feature type="chain" id="PRO_5024423931" evidence="3">
    <location>
        <begin position="20"/>
        <end position="401"/>
    </location>
</feature>
<keyword evidence="5" id="KW-0645">Protease</keyword>
<dbReference type="PANTHER" id="PTHR47966:SF74">
    <property type="entry name" value="AGR407CP"/>
    <property type="match status" value="1"/>
</dbReference>
<dbReference type="RefSeq" id="XP_007765067.1">
    <property type="nucleotide sequence ID" value="XM_007766877.1"/>
</dbReference>
<evidence type="ECO:0000313" key="5">
    <source>
        <dbReference type="EMBL" id="EIW85643.1"/>
    </source>
</evidence>
<name>A0A5M3N2N2_CONPW</name>
<dbReference type="Proteomes" id="UP000053558">
    <property type="component" value="Unassembled WGS sequence"/>
</dbReference>
<dbReference type="Gene3D" id="2.40.70.10">
    <property type="entry name" value="Acid Proteases"/>
    <property type="match status" value="2"/>
</dbReference>
<dbReference type="OrthoDB" id="660550at2759"/>
<organism evidence="5 6">
    <name type="scientific">Coniophora puteana (strain RWD-64-598)</name>
    <name type="common">Brown rot fungus</name>
    <dbReference type="NCBI Taxonomy" id="741705"/>
    <lineage>
        <taxon>Eukaryota</taxon>
        <taxon>Fungi</taxon>
        <taxon>Dikarya</taxon>
        <taxon>Basidiomycota</taxon>
        <taxon>Agaricomycotina</taxon>
        <taxon>Agaricomycetes</taxon>
        <taxon>Agaricomycetidae</taxon>
        <taxon>Boletales</taxon>
        <taxon>Coniophorineae</taxon>
        <taxon>Coniophoraceae</taxon>
        <taxon>Coniophora</taxon>
    </lineage>
</organism>
<dbReference type="InterPro" id="IPR001461">
    <property type="entry name" value="Aspartic_peptidase_A1"/>
</dbReference>